<comment type="caution">
    <text evidence="3">The sequence shown here is derived from an EMBL/GenBank/DDBJ whole genome shotgun (WGS) entry which is preliminary data.</text>
</comment>
<dbReference type="Gene3D" id="3.40.50.10170">
    <property type="match status" value="1"/>
</dbReference>
<dbReference type="EMBL" id="PVXQ01000008">
    <property type="protein sequence ID" value="PRR83304.1"/>
    <property type="molecule type" value="Genomic_DNA"/>
</dbReference>
<keyword evidence="4" id="KW-1185">Reference proteome</keyword>
<protein>
    <submittedName>
        <fullName evidence="3">DegV domain-containing protein</fullName>
    </submittedName>
</protein>
<dbReference type="InterPro" id="IPR050270">
    <property type="entry name" value="DegV_domain_contain"/>
</dbReference>
<name>A0A2T0BHE6_9CLOT</name>
<keyword evidence="2" id="KW-0446">Lipid-binding</keyword>
<dbReference type="PANTHER" id="PTHR33434">
    <property type="entry name" value="DEGV DOMAIN-CONTAINING PROTEIN DR_1986-RELATED"/>
    <property type="match status" value="1"/>
</dbReference>
<dbReference type="SUPFAM" id="SSF82549">
    <property type="entry name" value="DAK1/DegV-like"/>
    <property type="match status" value="1"/>
</dbReference>
<evidence type="ECO:0000256" key="2">
    <source>
        <dbReference type="ARBA" id="ARBA00023121"/>
    </source>
</evidence>
<dbReference type="InterPro" id="IPR003797">
    <property type="entry name" value="DegV"/>
</dbReference>
<dbReference type="Pfam" id="PF02645">
    <property type="entry name" value="DegV"/>
    <property type="match status" value="1"/>
</dbReference>
<dbReference type="RefSeq" id="WP_106059117.1">
    <property type="nucleotide sequence ID" value="NZ_PVXQ01000008.1"/>
</dbReference>
<dbReference type="AlphaFoldDB" id="A0A2T0BHE6"/>
<dbReference type="NCBIfam" id="TIGR00762">
    <property type="entry name" value="DegV"/>
    <property type="match status" value="1"/>
</dbReference>
<organism evidence="3 4">
    <name type="scientific">Clostridium vincentii</name>
    <dbReference type="NCBI Taxonomy" id="52704"/>
    <lineage>
        <taxon>Bacteria</taxon>
        <taxon>Bacillati</taxon>
        <taxon>Bacillota</taxon>
        <taxon>Clostridia</taxon>
        <taxon>Eubacteriales</taxon>
        <taxon>Clostridiaceae</taxon>
        <taxon>Clostridium</taxon>
    </lineage>
</organism>
<dbReference type="InterPro" id="IPR043168">
    <property type="entry name" value="DegV_C"/>
</dbReference>
<dbReference type="Gene3D" id="3.30.1180.10">
    <property type="match status" value="1"/>
</dbReference>
<evidence type="ECO:0000313" key="3">
    <source>
        <dbReference type="EMBL" id="PRR83304.1"/>
    </source>
</evidence>
<dbReference type="GO" id="GO:0008289">
    <property type="term" value="F:lipid binding"/>
    <property type="evidence" value="ECO:0007669"/>
    <property type="project" value="UniProtKB-KW"/>
</dbReference>
<gene>
    <name evidence="3" type="ORF">CLVI_11030</name>
</gene>
<sequence>MQKVAILTDSASDLTKELMEQYNIKFAPFRIIYSDREYEDKIDITPNEMYASLKREIPTTSLPNIGRIEKILCSLEEEGYTHVISINISSALSGTSNSVRLVLEDHPKLISYVYDTKTLCMAEGVIVIEAAKLVLDGKSFEEIIKSLPGLREKSHCYFTLNTLEYLKRGGRIGKVAGTIGELLNLKPIIHVGDDGIYHTYAKLRGRKQSINKLFEVLTDYLAKGKCNIWIIEGDALETGTELCDSIKGLNNVNEVNIATVGPALGVHTGPGLIGLIIQEV</sequence>
<dbReference type="PROSITE" id="PS51482">
    <property type="entry name" value="DEGV"/>
    <property type="match status" value="1"/>
</dbReference>
<proteinExistence type="predicted"/>
<dbReference type="Proteomes" id="UP000239471">
    <property type="component" value="Unassembled WGS sequence"/>
</dbReference>
<dbReference type="OrthoDB" id="9781230at2"/>
<comment type="function">
    <text evidence="1">May bind long-chain fatty acids, such as palmitate, and may play a role in lipid transport or fatty acid metabolism.</text>
</comment>
<reference evidence="3 4" key="1">
    <citation type="submission" date="2018-03" db="EMBL/GenBank/DDBJ databases">
        <title>Genome sequence of Clostridium vincentii DSM 10228.</title>
        <authorList>
            <person name="Poehlein A."/>
            <person name="Daniel R."/>
        </authorList>
    </citation>
    <scope>NUCLEOTIDE SEQUENCE [LARGE SCALE GENOMIC DNA]</scope>
    <source>
        <strain evidence="3 4">DSM 10228</strain>
    </source>
</reference>
<accession>A0A2T0BHE6</accession>
<evidence type="ECO:0000256" key="1">
    <source>
        <dbReference type="ARBA" id="ARBA00003238"/>
    </source>
</evidence>
<evidence type="ECO:0000313" key="4">
    <source>
        <dbReference type="Proteomes" id="UP000239471"/>
    </source>
</evidence>
<dbReference type="PANTHER" id="PTHR33434:SF3">
    <property type="entry name" value="DEGV DOMAIN-CONTAINING PROTEIN YITS"/>
    <property type="match status" value="1"/>
</dbReference>